<dbReference type="Pfam" id="PF19279">
    <property type="entry name" value="YegS_C"/>
    <property type="match status" value="1"/>
</dbReference>
<dbReference type="PANTHER" id="PTHR12358">
    <property type="entry name" value="SPHINGOSINE KINASE"/>
    <property type="match status" value="1"/>
</dbReference>
<evidence type="ECO:0000256" key="3">
    <source>
        <dbReference type="ARBA" id="ARBA00022777"/>
    </source>
</evidence>
<evidence type="ECO:0000256" key="1">
    <source>
        <dbReference type="ARBA" id="ARBA00022679"/>
    </source>
</evidence>
<dbReference type="AlphaFoldDB" id="A0A0D6P6F8"/>
<accession>A0A0D6P6F8</accession>
<keyword evidence="2" id="KW-0547">Nucleotide-binding</keyword>
<dbReference type="InterPro" id="IPR045540">
    <property type="entry name" value="YegS/DAGK_C"/>
</dbReference>
<keyword evidence="7" id="KW-1185">Reference proteome</keyword>
<feature type="domain" description="DAGKc" evidence="5">
    <location>
        <begin position="7"/>
        <end position="136"/>
    </location>
</feature>
<keyword evidence="3 6" id="KW-0418">Kinase</keyword>
<dbReference type="InterPro" id="IPR001206">
    <property type="entry name" value="Diacylglycerol_kinase_cat_dom"/>
</dbReference>
<dbReference type="SMART" id="SM00046">
    <property type="entry name" value="DAGKc"/>
    <property type="match status" value="1"/>
</dbReference>
<protein>
    <submittedName>
        <fullName evidence="6">Diacylglycerol/sphingosine kinase</fullName>
    </submittedName>
</protein>
<dbReference type="Gene3D" id="3.40.50.10330">
    <property type="entry name" value="Probable inorganic polyphosphate/atp-NAD kinase, domain 1"/>
    <property type="match status" value="1"/>
</dbReference>
<sequence length="300" mass="31581">MLHRAAALRSSMVVVFNPTAGRRRAALLWRVLDVLVANGVRLDLVETLRPGHAEALAREASRAGARLVVAAGGDGTIAEVANGLIGAEARLGIIPLGTANVLAQELQLSFAPRAVAAALAFGRTRPLWPGLVIGEGRQHLFVQMLGIGFDAQVVHRLPSALKRRCGRGAYVMQTLRELLRYRFDPLTLRIDGTETTAASAIISKGRLYAGPYLLAPDACPSEAGFSVALFDRPGALPALLSGAALPLGLLSRAPWVRHVRARSIDVLGNLPVCVQADGDAAGMTPLSVRDAPAPIDVVVG</sequence>
<dbReference type="InterPro" id="IPR050187">
    <property type="entry name" value="Lipid_Phosphate_FormReg"/>
</dbReference>
<evidence type="ECO:0000313" key="7">
    <source>
        <dbReference type="Proteomes" id="UP000032680"/>
    </source>
</evidence>
<evidence type="ECO:0000259" key="5">
    <source>
        <dbReference type="PROSITE" id="PS50146"/>
    </source>
</evidence>
<evidence type="ECO:0000256" key="4">
    <source>
        <dbReference type="ARBA" id="ARBA00022840"/>
    </source>
</evidence>
<keyword evidence="4" id="KW-0067">ATP-binding</keyword>
<reference evidence="6 7" key="1">
    <citation type="submission" date="2012-11" db="EMBL/GenBank/DDBJ databases">
        <title>Whole genome sequence of Acidisphaera rubrifaciens HS-AP3.</title>
        <authorList>
            <person name="Azuma Y."/>
            <person name="Higashiura N."/>
            <person name="Hirakawa H."/>
            <person name="Matsushita K."/>
        </authorList>
    </citation>
    <scope>NUCLEOTIDE SEQUENCE [LARGE SCALE GENOMIC DNA]</scope>
    <source>
        <strain evidence="6 7">HS-AP3</strain>
    </source>
</reference>
<organism evidence="6 7">
    <name type="scientific">Acidisphaera rubrifaciens HS-AP3</name>
    <dbReference type="NCBI Taxonomy" id="1231350"/>
    <lineage>
        <taxon>Bacteria</taxon>
        <taxon>Pseudomonadati</taxon>
        <taxon>Pseudomonadota</taxon>
        <taxon>Alphaproteobacteria</taxon>
        <taxon>Acetobacterales</taxon>
        <taxon>Acetobacteraceae</taxon>
        <taxon>Acidisphaera</taxon>
    </lineage>
</organism>
<gene>
    <name evidence="6" type="ORF">Asru_0262_08</name>
</gene>
<keyword evidence="1" id="KW-0808">Transferase</keyword>
<dbReference type="PANTHER" id="PTHR12358:SF106">
    <property type="entry name" value="LIPID KINASE YEGS"/>
    <property type="match status" value="1"/>
</dbReference>
<dbReference type="GO" id="GO:0016301">
    <property type="term" value="F:kinase activity"/>
    <property type="evidence" value="ECO:0007669"/>
    <property type="project" value="UniProtKB-KW"/>
</dbReference>
<dbReference type="Proteomes" id="UP000032680">
    <property type="component" value="Unassembled WGS sequence"/>
</dbReference>
<proteinExistence type="predicted"/>
<dbReference type="RefSeq" id="WP_241771153.1">
    <property type="nucleotide sequence ID" value="NZ_BANB01000262.1"/>
</dbReference>
<name>A0A0D6P6F8_9PROT</name>
<dbReference type="InterPro" id="IPR016064">
    <property type="entry name" value="NAD/diacylglycerol_kinase_sf"/>
</dbReference>
<evidence type="ECO:0000256" key="2">
    <source>
        <dbReference type="ARBA" id="ARBA00022741"/>
    </source>
</evidence>
<dbReference type="SUPFAM" id="SSF111331">
    <property type="entry name" value="NAD kinase/diacylglycerol kinase-like"/>
    <property type="match status" value="1"/>
</dbReference>
<dbReference type="GO" id="GO:0005886">
    <property type="term" value="C:plasma membrane"/>
    <property type="evidence" value="ECO:0007669"/>
    <property type="project" value="TreeGrafter"/>
</dbReference>
<evidence type="ECO:0000313" key="6">
    <source>
        <dbReference type="EMBL" id="GAN77242.1"/>
    </source>
</evidence>
<comment type="caution">
    <text evidence="6">The sequence shown here is derived from an EMBL/GenBank/DDBJ whole genome shotgun (WGS) entry which is preliminary data.</text>
</comment>
<dbReference type="Pfam" id="PF00781">
    <property type="entry name" value="DAGK_cat"/>
    <property type="match status" value="1"/>
</dbReference>
<dbReference type="GO" id="GO:0005524">
    <property type="term" value="F:ATP binding"/>
    <property type="evidence" value="ECO:0007669"/>
    <property type="project" value="UniProtKB-KW"/>
</dbReference>
<dbReference type="InterPro" id="IPR017438">
    <property type="entry name" value="ATP-NAD_kinase_N"/>
</dbReference>
<dbReference type="Gene3D" id="2.60.200.40">
    <property type="match status" value="1"/>
</dbReference>
<dbReference type="PROSITE" id="PS50146">
    <property type="entry name" value="DAGK"/>
    <property type="match status" value="1"/>
</dbReference>
<dbReference type="EMBL" id="BANB01000262">
    <property type="protein sequence ID" value="GAN77242.1"/>
    <property type="molecule type" value="Genomic_DNA"/>
</dbReference>